<evidence type="ECO:0000313" key="2">
    <source>
        <dbReference type="Proteomes" id="UP000887577"/>
    </source>
</evidence>
<comment type="similarity">
    <text evidence="1">Belongs to the EFR3 family.</text>
</comment>
<evidence type="ECO:0000256" key="1">
    <source>
        <dbReference type="ARBA" id="ARBA00010216"/>
    </source>
</evidence>
<dbReference type="Proteomes" id="UP000887577">
    <property type="component" value="Unplaced"/>
</dbReference>
<dbReference type="PANTHER" id="PTHR12444">
    <property type="entry name" value="PROTEIN EFR3 HOMOLOG CMP44E"/>
    <property type="match status" value="1"/>
</dbReference>
<dbReference type="InterPro" id="IPR051851">
    <property type="entry name" value="EFR3_Homologs"/>
</dbReference>
<evidence type="ECO:0000313" key="3">
    <source>
        <dbReference type="WBParaSite" id="PSU_v2.g2089.t1"/>
    </source>
</evidence>
<organism evidence="2 3">
    <name type="scientific">Panagrolaimus superbus</name>
    <dbReference type="NCBI Taxonomy" id="310955"/>
    <lineage>
        <taxon>Eukaryota</taxon>
        <taxon>Metazoa</taxon>
        <taxon>Ecdysozoa</taxon>
        <taxon>Nematoda</taxon>
        <taxon>Chromadorea</taxon>
        <taxon>Rhabditida</taxon>
        <taxon>Tylenchina</taxon>
        <taxon>Panagrolaimomorpha</taxon>
        <taxon>Panagrolaimoidea</taxon>
        <taxon>Panagrolaimidae</taxon>
        <taxon>Panagrolaimus</taxon>
    </lineage>
</organism>
<sequence length="901" mass="102268">MQACRDLAEDAMDIFSCFCCTQCKPRYKRLVDSIYPRNLSDGPVWSNMQKLTFYAMSHPEKLNRIGIYIVNRLSRDLYRQRVSMVEVSVEAMDQILKACHSSASLQQFFESYLKMVQKMLESNDPHNEKLATDLFVAFANITEDSTSYHRQYDFFISKFSSMCHAFRGEDTMTRKFNGLRGLRGVIKKSSNELQVSIWEKHHMDKIVPSILHNLPDRSDEENAVYSSGDGEINDDDPYALAIQCLRELMEKSSFGSLRAVLEPVMTYCDANNKWDPPPTFAINTFFIIIYSIQTQTAYFVIQDLINHLENMTNAAASIRIGIATVLQRIVSKSGTSIGPLVLGIFHSLLKRLRVSVEFQQSRQCPSVDEEKAFQRTLMDAMGDFANALPDYQKIEIMLLTASNIPIITQEERKVKTSDEILQKVLVKTLLKVATKYKTFYFTTLFSEAFLKTLLQICLAPNSDVRLNGQLVLHTLFDRHDNLRQLAHLPYIREVEDLQLSIDKCPRQDLIFMHRQIPYITSVLFRVVCLADDGNDTRLHDQLDAVLCSMCLLCVEVGHDETLTELFRLAFGLQAFAVDTKDCRFNLKKRAEIHNLVAKFLNLSAQLLAIPALCQHVTQVINLRTQRGHPRLNIVASAAPLKDPLQTLSNGKAPIAHMESEDDITTRPLGIENDPSLLFDLEDVSEALKSSNKDITRLLIPFKPSTIPGVSTVAVDEIIGIKDLNSKQGSDMPPFIFGPSSSVIFTATDEADIIDRRDVVQVLDDEILSLSSSSIEWTPPASELNSRRNTVFGNHHHLDHRMAEYKTPITLDNVRAELSLPIDMAEEDRKDQAKSREIVQMFRERPLDELSAMLVKDLEETDLSKTIDTLCKKNNEWAKIQEFGSVGKAKTIFDIKFPSIVK</sequence>
<proteinExistence type="inferred from homology"/>
<name>A0A914YNB3_9BILA</name>
<accession>A0A914YNB3</accession>
<dbReference type="Pfam" id="PF21052">
    <property type="entry name" value="EFR3_ARM"/>
    <property type="match status" value="1"/>
</dbReference>
<dbReference type="InterPro" id="IPR016024">
    <property type="entry name" value="ARM-type_fold"/>
</dbReference>
<dbReference type="SUPFAM" id="SSF48371">
    <property type="entry name" value="ARM repeat"/>
    <property type="match status" value="1"/>
</dbReference>
<dbReference type="GO" id="GO:0072659">
    <property type="term" value="P:protein localization to plasma membrane"/>
    <property type="evidence" value="ECO:0007669"/>
    <property type="project" value="TreeGrafter"/>
</dbReference>
<keyword evidence="2" id="KW-1185">Reference proteome</keyword>
<dbReference type="InterPro" id="IPR049152">
    <property type="entry name" value="EFR3-like_ARM"/>
</dbReference>
<reference evidence="3" key="1">
    <citation type="submission" date="2022-11" db="UniProtKB">
        <authorList>
            <consortium name="WormBaseParasite"/>
        </authorList>
    </citation>
    <scope>IDENTIFICATION</scope>
</reference>
<dbReference type="AlphaFoldDB" id="A0A914YNB3"/>
<dbReference type="WBParaSite" id="PSU_v2.g2089.t1">
    <property type="protein sequence ID" value="PSU_v2.g2089.t1"/>
    <property type="gene ID" value="PSU_v2.g2089"/>
</dbReference>
<dbReference type="GO" id="GO:0005886">
    <property type="term" value="C:plasma membrane"/>
    <property type="evidence" value="ECO:0007669"/>
    <property type="project" value="TreeGrafter"/>
</dbReference>
<dbReference type="PANTHER" id="PTHR12444:SF8">
    <property type="entry name" value="PROTEIN EFR3 HOMOLOG CMP44E"/>
    <property type="match status" value="1"/>
</dbReference>
<protein>
    <submittedName>
        <fullName evidence="3">Uncharacterized protein</fullName>
    </submittedName>
</protein>